<dbReference type="Pfam" id="PF01300">
    <property type="entry name" value="Sua5_yciO_yrdC"/>
    <property type="match status" value="1"/>
</dbReference>
<keyword evidence="6" id="KW-0819">tRNA processing</keyword>
<dbReference type="InterPro" id="IPR006070">
    <property type="entry name" value="Sua5-like_dom"/>
</dbReference>
<evidence type="ECO:0000256" key="5">
    <source>
        <dbReference type="ARBA" id="ARBA00022679"/>
    </source>
</evidence>
<keyword evidence="4" id="KW-0963">Cytoplasm</keyword>
<dbReference type="GO" id="GO:0061710">
    <property type="term" value="F:L-threonylcarbamoyladenylate synthase"/>
    <property type="evidence" value="ECO:0007669"/>
    <property type="project" value="UniProtKB-EC"/>
</dbReference>
<dbReference type="InterPro" id="IPR017945">
    <property type="entry name" value="DHBP_synth_RibB-like_a/b_dom"/>
</dbReference>
<evidence type="ECO:0000256" key="1">
    <source>
        <dbReference type="ARBA" id="ARBA00004496"/>
    </source>
</evidence>
<dbReference type="GO" id="GO:0006450">
    <property type="term" value="P:regulation of translational fidelity"/>
    <property type="evidence" value="ECO:0007669"/>
    <property type="project" value="TreeGrafter"/>
</dbReference>
<keyword evidence="7" id="KW-0548">Nucleotidyltransferase</keyword>
<dbReference type="PROSITE" id="PS51163">
    <property type="entry name" value="YRDC"/>
    <property type="match status" value="1"/>
</dbReference>
<dbReference type="GO" id="GO:0005524">
    <property type="term" value="F:ATP binding"/>
    <property type="evidence" value="ECO:0007669"/>
    <property type="project" value="UniProtKB-KW"/>
</dbReference>
<dbReference type="InterPro" id="IPR050156">
    <property type="entry name" value="TC-AMP_synthase_SUA5"/>
</dbReference>
<accession>A0A1J5FHR9</accession>
<dbReference type="PANTHER" id="PTHR17490">
    <property type="entry name" value="SUA5"/>
    <property type="match status" value="1"/>
</dbReference>
<dbReference type="Proteomes" id="UP000183922">
    <property type="component" value="Unassembled WGS sequence"/>
</dbReference>
<comment type="caution">
    <text evidence="13">The sequence shown here is derived from an EMBL/GenBank/DDBJ whole genome shotgun (WGS) entry which is preliminary data.</text>
</comment>
<dbReference type="PANTHER" id="PTHR17490:SF16">
    <property type="entry name" value="THREONYLCARBAMOYL-AMP SYNTHASE"/>
    <property type="match status" value="1"/>
</dbReference>
<dbReference type="Gene3D" id="3.90.870.10">
    <property type="entry name" value="DHBP synthase"/>
    <property type="match status" value="1"/>
</dbReference>
<evidence type="ECO:0000256" key="10">
    <source>
        <dbReference type="ARBA" id="ARBA00029774"/>
    </source>
</evidence>
<comment type="similarity">
    <text evidence="2">Belongs to the SUA5 family.</text>
</comment>
<evidence type="ECO:0000313" key="14">
    <source>
        <dbReference type="Proteomes" id="UP000183922"/>
    </source>
</evidence>
<dbReference type="EMBL" id="MNYR01000029">
    <property type="protein sequence ID" value="OIP55967.1"/>
    <property type="molecule type" value="Genomic_DNA"/>
</dbReference>
<comment type="subcellular location">
    <subcellularLocation>
        <location evidence="1">Cytoplasm</location>
    </subcellularLocation>
</comment>
<dbReference type="STRING" id="1805236.AUK13_01860"/>
<dbReference type="EC" id="2.7.7.87" evidence="3"/>
<dbReference type="GO" id="GO:0003725">
    <property type="term" value="F:double-stranded RNA binding"/>
    <property type="evidence" value="ECO:0007669"/>
    <property type="project" value="InterPro"/>
</dbReference>
<protein>
    <recommendedName>
        <fullName evidence="10">L-threonylcarbamoyladenylate synthase</fullName>
        <ecNumber evidence="3">2.7.7.87</ecNumber>
    </recommendedName>
    <alternativeName>
        <fullName evidence="10">L-threonylcarbamoyladenylate synthase</fullName>
    </alternativeName>
</protein>
<keyword evidence="8" id="KW-0547">Nucleotide-binding</keyword>
<dbReference type="GO" id="GO:0000049">
    <property type="term" value="F:tRNA binding"/>
    <property type="evidence" value="ECO:0007669"/>
    <property type="project" value="TreeGrafter"/>
</dbReference>
<dbReference type="GO" id="GO:0008033">
    <property type="term" value="P:tRNA processing"/>
    <property type="evidence" value="ECO:0007669"/>
    <property type="project" value="UniProtKB-KW"/>
</dbReference>
<evidence type="ECO:0000256" key="3">
    <source>
        <dbReference type="ARBA" id="ARBA00012584"/>
    </source>
</evidence>
<feature type="domain" description="YrdC-like" evidence="12">
    <location>
        <begin position="12"/>
        <end position="213"/>
    </location>
</feature>
<keyword evidence="9" id="KW-0067">ATP-binding</keyword>
<evidence type="ECO:0000256" key="9">
    <source>
        <dbReference type="ARBA" id="ARBA00022840"/>
    </source>
</evidence>
<dbReference type="GO" id="GO:0005737">
    <property type="term" value="C:cytoplasm"/>
    <property type="evidence" value="ECO:0007669"/>
    <property type="project" value="UniProtKB-SubCell"/>
</dbReference>
<dbReference type="SUPFAM" id="SSF55821">
    <property type="entry name" value="YrdC/RibB"/>
    <property type="match status" value="1"/>
</dbReference>
<dbReference type="AlphaFoldDB" id="A0A1J5FHR9"/>
<evidence type="ECO:0000256" key="4">
    <source>
        <dbReference type="ARBA" id="ARBA00022490"/>
    </source>
</evidence>
<gene>
    <name evidence="13" type="ORF">AUK13_01860</name>
</gene>
<evidence type="ECO:0000313" key="13">
    <source>
        <dbReference type="EMBL" id="OIP55967.1"/>
    </source>
</evidence>
<comment type="catalytic activity">
    <reaction evidence="11">
        <text>L-threonine + hydrogencarbonate + ATP = L-threonylcarbamoyladenylate + diphosphate + H2O</text>
        <dbReference type="Rhea" id="RHEA:36407"/>
        <dbReference type="ChEBI" id="CHEBI:15377"/>
        <dbReference type="ChEBI" id="CHEBI:17544"/>
        <dbReference type="ChEBI" id="CHEBI:30616"/>
        <dbReference type="ChEBI" id="CHEBI:33019"/>
        <dbReference type="ChEBI" id="CHEBI:57926"/>
        <dbReference type="ChEBI" id="CHEBI:73682"/>
        <dbReference type="EC" id="2.7.7.87"/>
    </reaction>
</comment>
<evidence type="ECO:0000259" key="12">
    <source>
        <dbReference type="PROSITE" id="PS51163"/>
    </source>
</evidence>
<sequence length="225" mass="24948">MIERIDNNNPDKNIINHAVKILHRGGVLVIPTETAYGLAADATNARAVKKIYQIKGRSFKKFLPLIGSSLNQVKKYFKVNKKELELLKKYKGLSVVLEVKSNIYLLKNQTTCAVRISPNKTANLLAKKLGRPITATSANRAGGGSCYAVEEVLRQLNKYPSVPSRGRGTEHLPSKRGGSIDLVLDAGKLKKRKPSTIVKVSDNKVEIARQGEVKILNFFTKFFCE</sequence>
<evidence type="ECO:0000256" key="7">
    <source>
        <dbReference type="ARBA" id="ARBA00022695"/>
    </source>
</evidence>
<evidence type="ECO:0000256" key="8">
    <source>
        <dbReference type="ARBA" id="ARBA00022741"/>
    </source>
</evidence>
<evidence type="ECO:0000256" key="2">
    <source>
        <dbReference type="ARBA" id="ARBA00007663"/>
    </source>
</evidence>
<proteinExistence type="inferred from homology"/>
<evidence type="ECO:0000256" key="11">
    <source>
        <dbReference type="ARBA" id="ARBA00048366"/>
    </source>
</evidence>
<keyword evidence="5" id="KW-0808">Transferase</keyword>
<evidence type="ECO:0000256" key="6">
    <source>
        <dbReference type="ARBA" id="ARBA00022694"/>
    </source>
</evidence>
<name>A0A1J5FHR9_9BACT</name>
<reference evidence="13 14" key="1">
    <citation type="journal article" date="2016" name="Environ. Microbiol.">
        <title>Genomic resolution of a cold subsurface aquifer community provides metabolic insights for novel microbes adapted to high CO concentrations.</title>
        <authorList>
            <person name="Probst A.J."/>
            <person name="Castelle C.J."/>
            <person name="Singh A."/>
            <person name="Brown C.T."/>
            <person name="Anantharaman K."/>
            <person name="Sharon I."/>
            <person name="Hug L.A."/>
            <person name="Burstein D."/>
            <person name="Emerson J.B."/>
            <person name="Thomas B.C."/>
            <person name="Banfield J.F."/>
        </authorList>
    </citation>
    <scope>NUCLEOTIDE SEQUENCE [LARGE SCALE GENOMIC DNA]</scope>
    <source>
        <strain evidence="13">CG2_30_39_24</strain>
    </source>
</reference>
<organism evidence="13 14">
    <name type="scientific">Candidatus Kuenenbacteria bacterium CG2_30_39_24</name>
    <dbReference type="NCBI Taxonomy" id="1805236"/>
    <lineage>
        <taxon>Bacteria</taxon>
        <taxon>Candidatus Kueneniibacteriota</taxon>
    </lineage>
</organism>